<organism evidence="2 3">
    <name type="scientific">Escallonia herrerae</name>
    <dbReference type="NCBI Taxonomy" id="1293975"/>
    <lineage>
        <taxon>Eukaryota</taxon>
        <taxon>Viridiplantae</taxon>
        <taxon>Streptophyta</taxon>
        <taxon>Embryophyta</taxon>
        <taxon>Tracheophyta</taxon>
        <taxon>Spermatophyta</taxon>
        <taxon>Magnoliopsida</taxon>
        <taxon>eudicotyledons</taxon>
        <taxon>Gunneridae</taxon>
        <taxon>Pentapetalae</taxon>
        <taxon>asterids</taxon>
        <taxon>campanulids</taxon>
        <taxon>Escalloniales</taxon>
        <taxon>Escalloniaceae</taxon>
        <taxon>Escallonia</taxon>
    </lineage>
</organism>
<dbReference type="Proteomes" id="UP001188597">
    <property type="component" value="Unassembled WGS sequence"/>
</dbReference>
<dbReference type="PANTHER" id="PTHR11439">
    <property type="entry name" value="GAG-POL-RELATED RETROTRANSPOSON"/>
    <property type="match status" value="1"/>
</dbReference>
<dbReference type="AlphaFoldDB" id="A0AA89B339"/>
<gene>
    <name evidence="2" type="ORF">RJ639_044515</name>
</gene>
<name>A0AA89B339_9ASTE</name>
<protein>
    <recommendedName>
        <fullName evidence="1">Reverse transcriptase Ty1/copia-type domain-containing protein</fullName>
    </recommendedName>
</protein>
<dbReference type="PANTHER" id="PTHR11439:SF467">
    <property type="entry name" value="INTEGRASE CATALYTIC DOMAIN-CONTAINING PROTEIN"/>
    <property type="match status" value="1"/>
</dbReference>
<dbReference type="InterPro" id="IPR013103">
    <property type="entry name" value="RVT_2"/>
</dbReference>
<sequence>MIAVNIYRCSSGMYDGSVDRGIKLDATKTLMLEMHVEVVERDSLKVVVDEARGGGGNFMAKGKQGWKARVENQTGKKLKYFRSDNSMEYQDEEFLQFWRDEGIIRHFLSKSHILHLKKLLSMEFDMKDLGSAKKIFGMEIHRDRRMGKLCVTQRSYVEKVLERFSMPNAKPVSIPLGAHFQLSSQICFSMEKDAEYMSRVPYANAVGCEVSRFVDFDNAGDLNSRRSTTGYIFTLYRGPICWKSVLQSTTALSTPEAEYMALTEAAKKVLWLKGLVEELGFKQRGVLL</sequence>
<comment type="caution">
    <text evidence="2">The sequence shown here is derived from an EMBL/GenBank/DDBJ whole genome shotgun (WGS) entry which is preliminary data.</text>
</comment>
<accession>A0AA89B339</accession>
<evidence type="ECO:0000259" key="1">
    <source>
        <dbReference type="Pfam" id="PF07727"/>
    </source>
</evidence>
<dbReference type="EMBL" id="JAVXUP010000629">
    <property type="protein sequence ID" value="KAK3023893.1"/>
    <property type="molecule type" value="Genomic_DNA"/>
</dbReference>
<keyword evidence="3" id="KW-1185">Reference proteome</keyword>
<evidence type="ECO:0000313" key="3">
    <source>
        <dbReference type="Proteomes" id="UP001188597"/>
    </source>
</evidence>
<dbReference type="CDD" id="cd09272">
    <property type="entry name" value="RNase_HI_RT_Ty1"/>
    <property type="match status" value="1"/>
</dbReference>
<evidence type="ECO:0000313" key="2">
    <source>
        <dbReference type="EMBL" id="KAK3023893.1"/>
    </source>
</evidence>
<proteinExistence type="predicted"/>
<dbReference type="Pfam" id="PF07727">
    <property type="entry name" value="RVT_2"/>
    <property type="match status" value="1"/>
</dbReference>
<reference evidence="2" key="1">
    <citation type="submission" date="2022-12" db="EMBL/GenBank/DDBJ databases">
        <title>Draft genome assemblies for two species of Escallonia (Escalloniales).</title>
        <authorList>
            <person name="Chanderbali A."/>
            <person name="Dervinis C."/>
            <person name="Anghel I."/>
            <person name="Soltis D."/>
            <person name="Soltis P."/>
            <person name="Zapata F."/>
        </authorList>
    </citation>
    <scope>NUCLEOTIDE SEQUENCE</scope>
    <source>
        <strain evidence="2">UCBG64.0493</strain>
        <tissue evidence="2">Leaf</tissue>
    </source>
</reference>
<feature type="domain" description="Reverse transcriptase Ty1/copia-type" evidence="1">
    <location>
        <begin position="112"/>
        <end position="176"/>
    </location>
</feature>